<evidence type="ECO:0000256" key="7">
    <source>
        <dbReference type="ARBA" id="ARBA00022475"/>
    </source>
</evidence>
<evidence type="ECO:0000256" key="11">
    <source>
        <dbReference type="ARBA" id="ARBA00022842"/>
    </source>
</evidence>
<keyword evidence="11 19" id="KW-0460">Magnesium</keyword>
<dbReference type="PATRIC" id="fig|84022.5.peg.2370"/>
<comment type="catalytic activity">
    <reaction evidence="18 19">
        <text>alpha-ribazole 5'-phosphate + adenosylcob(III)inamide-GDP = adenosylcob(III)alamin 5'-phosphate + GMP + H(+)</text>
        <dbReference type="Rhea" id="RHEA:23560"/>
        <dbReference type="ChEBI" id="CHEBI:15378"/>
        <dbReference type="ChEBI" id="CHEBI:57918"/>
        <dbReference type="ChEBI" id="CHEBI:58115"/>
        <dbReference type="ChEBI" id="CHEBI:60487"/>
        <dbReference type="ChEBI" id="CHEBI:60493"/>
        <dbReference type="EC" id="2.7.8.26"/>
    </reaction>
</comment>
<dbReference type="HAMAP" id="MF_00719">
    <property type="entry name" value="CobS"/>
    <property type="match status" value="1"/>
</dbReference>
<evidence type="ECO:0000256" key="5">
    <source>
        <dbReference type="ARBA" id="ARBA00013200"/>
    </source>
</evidence>
<dbReference type="InterPro" id="IPR003805">
    <property type="entry name" value="CobS"/>
</dbReference>
<dbReference type="AlphaFoldDB" id="A0A0D8IDE6"/>
<evidence type="ECO:0000256" key="18">
    <source>
        <dbReference type="ARBA" id="ARBA00049504"/>
    </source>
</evidence>
<evidence type="ECO:0000256" key="3">
    <source>
        <dbReference type="ARBA" id="ARBA00004663"/>
    </source>
</evidence>
<dbReference type="OrthoDB" id="9794626at2"/>
<dbReference type="PANTHER" id="PTHR34148:SF1">
    <property type="entry name" value="ADENOSYLCOBINAMIDE-GDP RIBAZOLETRANSFERASE"/>
    <property type="match status" value="1"/>
</dbReference>
<dbReference type="PANTHER" id="PTHR34148">
    <property type="entry name" value="ADENOSYLCOBINAMIDE-GDP RIBAZOLETRANSFERASE"/>
    <property type="match status" value="1"/>
</dbReference>
<feature type="transmembrane region" description="Helical" evidence="19">
    <location>
        <begin position="33"/>
        <end position="51"/>
    </location>
</feature>
<evidence type="ECO:0000256" key="17">
    <source>
        <dbReference type="ARBA" id="ARBA00048623"/>
    </source>
</evidence>
<evidence type="ECO:0000313" key="20">
    <source>
        <dbReference type="EMBL" id="AKL94464.1"/>
    </source>
</evidence>
<dbReference type="NCBIfam" id="TIGR00317">
    <property type="entry name" value="cobS"/>
    <property type="match status" value="1"/>
</dbReference>
<dbReference type="STRING" id="84022.CACET_c09570"/>
<dbReference type="GO" id="GO:0008818">
    <property type="term" value="F:cobalamin 5'-phosphate synthase activity"/>
    <property type="evidence" value="ECO:0007669"/>
    <property type="project" value="UniProtKB-UniRule"/>
</dbReference>
<evidence type="ECO:0000256" key="10">
    <source>
        <dbReference type="ARBA" id="ARBA00022692"/>
    </source>
</evidence>
<name>A0A0D8IDE6_9CLOT</name>
<feature type="transmembrane region" description="Helical" evidence="19">
    <location>
        <begin position="175"/>
        <end position="202"/>
    </location>
</feature>
<dbReference type="EMBL" id="CP009687">
    <property type="protein sequence ID" value="AKL94464.1"/>
    <property type="molecule type" value="Genomic_DNA"/>
</dbReference>
<evidence type="ECO:0000256" key="4">
    <source>
        <dbReference type="ARBA" id="ARBA00010561"/>
    </source>
</evidence>
<evidence type="ECO:0000256" key="13">
    <source>
        <dbReference type="ARBA" id="ARBA00023136"/>
    </source>
</evidence>
<sequence length="245" mass="27070">MTRFILTLQFLSRITIAKDLPYDEDFKKGVIYFPLVGLVLGGILAVAYKGLAYGLHTTMASILVIALYVALTGGLHLDGLGDTFDGFYSSRPRERILEIMKDSRLGTNGVIVIIFGLLIKIFGLAEVLPTKGLAALILMPVMGRLAIVYGSYNVSYARKEGLGNIFIDKITKQEIIIATVITAFCAVLDKNSLFFIPILWLFSYLFKKYSEKIIGGMTGDTSGALCELTEILYILYLMILTNLKL</sequence>
<keyword evidence="7 19" id="KW-1003">Cell membrane</keyword>
<accession>A0A0D8IDE6</accession>
<evidence type="ECO:0000256" key="15">
    <source>
        <dbReference type="ARBA" id="ARBA00032605"/>
    </source>
</evidence>
<keyword evidence="13 19" id="KW-0472">Membrane</keyword>
<dbReference type="Proteomes" id="UP000035704">
    <property type="component" value="Chromosome"/>
</dbReference>
<dbReference type="GO" id="GO:0005886">
    <property type="term" value="C:plasma membrane"/>
    <property type="evidence" value="ECO:0007669"/>
    <property type="project" value="UniProtKB-SubCell"/>
</dbReference>
<feature type="transmembrane region" description="Helical" evidence="19">
    <location>
        <begin position="133"/>
        <end position="154"/>
    </location>
</feature>
<feature type="transmembrane region" description="Helical" evidence="19">
    <location>
        <begin position="105"/>
        <end position="127"/>
    </location>
</feature>
<organism evidence="20 21">
    <name type="scientific">Clostridium aceticum</name>
    <dbReference type="NCBI Taxonomy" id="84022"/>
    <lineage>
        <taxon>Bacteria</taxon>
        <taxon>Bacillati</taxon>
        <taxon>Bacillota</taxon>
        <taxon>Clostridia</taxon>
        <taxon>Eubacteriales</taxon>
        <taxon>Clostridiaceae</taxon>
        <taxon>Clostridium</taxon>
    </lineage>
</organism>
<dbReference type="Pfam" id="PF02654">
    <property type="entry name" value="CobS"/>
    <property type="match status" value="1"/>
</dbReference>
<evidence type="ECO:0000256" key="16">
    <source>
        <dbReference type="ARBA" id="ARBA00032853"/>
    </source>
</evidence>
<evidence type="ECO:0000313" key="21">
    <source>
        <dbReference type="Proteomes" id="UP000035704"/>
    </source>
</evidence>
<protein>
    <recommendedName>
        <fullName evidence="6 19">Adenosylcobinamide-GDP ribazoletransferase</fullName>
        <ecNumber evidence="5 19">2.7.8.26</ecNumber>
    </recommendedName>
    <alternativeName>
        <fullName evidence="16 19">Cobalamin synthase</fullName>
    </alternativeName>
    <alternativeName>
        <fullName evidence="15 19">Cobalamin-5'-phosphate synthase</fullName>
    </alternativeName>
</protein>
<dbReference type="GO" id="GO:0051073">
    <property type="term" value="F:adenosylcobinamide-GDP ribazoletransferase activity"/>
    <property type="evidence" value="ECO:0007669"/>
    <property type="project" value="UniProtKB-UniRule"/>
</dbReference>
<evidence type="ECO:0000256" key="14">
    <source>
        <dbReference type="ARBA" id="ARBA00025228"/>
    </source>
</evidence>
<comment type="catalytic activity">
    <reaction evidence="17 19">
        <text>alpha-ribazole + adenosylcob(III)inamide-GDP = adenosylcob(III)alamin + GMP + H(+)</text>
        <dbReference type="Rhea" id="RHEA:16049"/>
        <dbReference type="ChEBI" id="CHEBI:10329"/>
        <dbReference type="ChEBI" id="CHEBI:15378"/>
        <dbReference type="ChEBI" id="CHEBI:18408"/>
        <dbReference type="ChEBI" id="CHEBI:58115"/>
        <dbReference type="ChEBI" id="CHEBI:60487"/>
        <dbReference type="EC" id="2.7.8.26"/>
    </reaction>
</comment>
<reference evidence="20 21" key="1">
    <citation type="submission" date="2014-10" db="EMBL/GenBank/DDBJ databases">
        <title>Genome sequence of Clostridium aceticum DSM 1496.</title>
        <authorList>
            <person name="Poehlein A."/>
            <person name="Schiel-Bengelsdorf B."/>
            <person name="Gottschalk G."/>
            <person name="Duerre P."/>
            <person name="Daniel R."/>
        </authorList>
    </citation>
    <scope>NUCLEOTIDE SEQUENCE [LARGE SCALE GENOMIC DNA]</scope>
    <source>
        <strain evidence="20 21">DSM 1496</strain>
    </source>
</reference>
<dbReference type="KEGG" id="cace:CACET_c09570"/>
<keyword evidence="10 19" id="KW-0812">Transmembrane</keyword>
<evidence type="ECO:0000256" key="6">
    <source>
        <dbReference type="ARBA" id="ARBA00015850"/>
    </source>
</evidence>
<proteinExistence type="inferred from homology"/>
<keyword evidence="12 19" id="KW-1133">Transmembrane helix</keyword>
<evidence type="ECO:0000256" key="12">
    <source>
        <dbReference type="ARBA" id="ARBA00022989"/>
    </source>
</evidence>
<dbReference type="EC" id="2.7.8.26" evidence="5 19"/>
<dbReference type="RefSeq" id="WP_044823397.1">
    <property type="nucleotide sequence ID" value="NZ_CP009687.1"/>
</dbReference>
<evidence type="ECO:0000256" key="9">
    <source>
        <dbReference type="ARBA" id="ARBA00022679"/>
    </source>
</evidence>
<comment type="function">
    <text evidence="14 19">Joins adenosylcobinamide-GDP and alpha-ribazole to generate adenosylcobalamin (Ado-cobalamin). Also synthesizes adenosylcobalamin 5'-phosphate from adenosylcobinamide-GDP and alpha-ribazole 5'-phosphate.</text>
</comment>
<evidence type="ECO:0000256" key="8">
    <source>
        <dbReference type="ARBA" id="ARBA00022573"/>
    </source>
</evidence>
<comment type="pathway">
    <text evidence="3 19">Cofactor biosynthesis; adenosylcobalamin biosynthesis; adenosylcobalamin from cob(II)yrinate a,c-diamide: step 7/7.</text>
</comment>
<dbReference type="GO" id="GO:0009236">
    <property type="term" value="P:cobalamin biosynthetic process"/>
    <property type="evidence" value="ECO:0007669"/>
    <property type="project" value="UniProtKB-UniRule"/>
</dbReference>
<evidence type="ECO:0000256" key="1">
    <source>
        <dbReference type="ARBA" id="ARBA00001946"/>
    </source>
</evidence>
<keyword evidence="8 19" id="KW-0169">Cobalamin biosynthesis</keyword>
<dbReference type="UniPathway" id="UPA00148">
    <property type="reaction ID" value="UER00238"/>
</dbReference>
<evidence type="ECO:0000256" key="19">
    <source>
        <dbReference type="HAMAP-Rule" id="MF_00719"/>
    </source>
</evidence>
<keyword evidence="21" id="KW-1185">Reference proteome</keyword>
<evidence type="ECO:0000256" key="2">
    <source>
        <dbReference type="ARBA" id="ARBA00004651"/>
    </source>
</evidence>
<gene>
    <name evidence="19 20" type="primary">cobS</name>
    <name evidence="20" type="ORF">CACET_c09570</name>
</gene>
<comment type="subcellular location">
    <subcellularLocation>
        <location evidence="2 19">Cell membrane</location>
        <topology evidence="2 19">Multi-pass membrane protein</topology>
    </subcellularLocation>
</comment>
<comment type="similarity">
    <text evidence="4 19">Belongs to the CobS family.</text>
</comment>
<feature type="transmembrane region" description="Helical" evidence="19">
    <location>
        <begin position="222"/>
        <end position="243"/>
    </location>
</feature>
<keyword evidence="9 19" id="KW-0808">Transferase</keyword>
<comment type="cofactor">
    <cofactor evidence="1 19">
        <name>Mg(2+)</name>
        <dbReference type="ChEBI" id="CHEBI:18420"/>
    </cofactor>
</comment>